<dbReference type="RefSeq" id="WP_010958376.1">
    <property type="nucleotide sequence ID" value="NC_002971.4"/>
</dbReference>
<protein>
    <submittedName>
        <fullName evidence="1">Uncharacterized protein</fullName>
    </submittedName>
</protein>
<dbReference type="GeneID" id="7065921"/>
<sequence>MVQEIRSACMIGSREDGEGYYLGIRIEQMINILFRFQSYLF</sequence>
<dbReference type="AlphaFoldDB" id="B5QSE8"/>
<reference evidence="1 2" key="1">
    <citation type="journal article" date="2003" name="Proc. Natl. Acad. Sci. U.S.A.">
        <title>Complete genome sequence of the Q-fever pathogen, Coxiella burnetii.</title>
        <authorList>
            <person name="Seshadri R."/>
            <person name="Paulsen I.T."/>
            <person name="Eisen J.A."/>
            <person name="Read T.D."/>
            <person name="Nelson K.E."/>
            <person name="Nelson W.C."/>
            <person name="Ward N.L."/>
            <person name="Tettelin H."/>
            <person name="Davidsen T.M."/>
            <person name="Beanan M.J."/>
            <person name="Deboy R.T."/>
            <person name="Daugherty S.C."/>
            <person name="Brinkac L.M."/>
            <person name="Madupu R."/>
            <person name="Dodson R.J."/>
            <person name="Khouri H.M."/>
            <person name="Lee K.H."/>
            <person name="Carty H.A."/>
            <person name="Scanlan D."/>
            <person name="Heinzen R.A."/>
            <person name="Thompson H.A."/>
            <person name="Samuel J.E."/>
            <person name="Fraser C.M."/>
            <person name="Heidelberg J.F."/>
        </authorList>
    </citation>
    <scope>NUCLEOTIDE SEQUENCE [LARGE SCALE GENOMIC DNA]</scope>
    <source>
        <strain evidence="2">RSA 493 / Nine Mile phase I</strain>
    </source>
</reference>
<dbReference type="KEGG" id="cbu:CBU_1692a"/>
<organism evidence="1 2">
    <name type="scientific">Coxiella burnetii (strain RSA 493 / Nine Mile phase I)</name>
    <dbReference type="NCBI Taxonomy" id="227377"/>
    <lineage>
        <taxon>Bacteria</taxon>
        <taxon>Pseudomonadati</taxon>
        <taxon>Pseudomonadota</taxon>
        <taxon>Gammaproteobacteria</taxon>
        <taxon>Legionellales</taxon>
        <taxon>Coxiellaceae</taxon>
        <taxon>Coxiella</taxon>
    </lineage>
</organism>
<name>B5QSE8_COXBU</name>
<dbReference type="HOGENOM" id="CLU_3268787_0_0_6"/>
<accession>B5QSE8</accession>
<dbReference type="RefSeq" id="YP_002333021.1">
    <property type="nucleotide sequence ID" value="NC_002971.4"/>
</dbReference>
<gene>
    <name evidence="1" type="ORF">CBU_1692a</name>
</gene>
<evidence type="ECO:0000313" key="1">
    <source>
        <dbReference type="EMBL" id="ACI15312.1"/>
    </source>
</evidence>
<reference evidence="1 2" key="2">
    <citation type="journal article" date="2009" name="Infect. Immun.">
        <title>Comparative genomics reveal extensive transposon-mediated genomic plasticity and diversity among potential effector proteins within the genus Coxiella.</title>
        <authorList>
            <person name="Beare P.A."/>
            <person name="Unsworth N."/>
            <person name="Andoh M."/>
            <person name="Voth D.E."/>
            <person name="Omsland A."/>
            <person name="Gilk S.D."/>
            <person name="Williams K.P."/>
            <person name="Sobral B.W."/>
            <person name="Kupko J.J.III."/>
            <person name="Porcella S.F."/>
            <person name="Samuel J.E."/>
            <person name="Heinzen R.A."/>
        </authorList>
    </citation>
    <scope>NUCLEOTIDE SEQUENCE [LARGE SCALE GENOMIC DNA]</scope>
    <source>
        <strain evidence="2">RSA 493 / Nine Mile phase I</strain>
    </source>
</reference>
<dbReference type="EnsemblBacteria" id="ACI15312">
    <property type="protein sequence ID" value="ACI15312"/>
    <property type="gene ID" value="CBU_1692a"/>
</dbReference>
<dbReference type="Proteomes" id="UP000002671">
    <property type="component" value="Chromosome"/>
</dbReference>
<proteinExistence type="predicted"/>
<keyword evidence="2" id="KW-1185">Reference proteome</keyword>
<dbReference type="EMBL" id="AE016828">
    <property type="protein sequence ID" value="ACI15312.1"/>
    <property type="molecule type" value="Genomic_DNA"/>
</dbReference>
<evidence type="ECO:0000313" key="2">
    <source>
        <dbReference type="Proteomes" id="UP000002671"/>
    </source>
</evidence>
<dbReference type="STRING" id="227377.CBU_1692a"/>